<gene>
    <name evidence="2" type="ORF">ACFFK0_19475</name>
</gene>
<keyword evidence="1" id="KW-0812">Transmembrane</keyword>
<feature type="transmembrane region" description="Helical" evidence="1">
    <location>
        <begin position="120"/>
        <end position="143"/>
    </location>
</feature>
<keyword evidence="3" id="KW-1185">Reference proteome</keyword>
<name>A0ABV6DPQ1_9BACL</name>
<feature type="transmembrane region" description="Helical" evidence="1">
    <location>
        <begin position="7"/>
        <end position="24"/>
    </location>
</feature>
<dbReference type="Proteomes" id="UP001589776">
    <property type="component" value="Unassembled WGS sequence"/>
</dbReference>
<dbReference type="RefSeq" id="WP_377471996.1">
    <property type="nucleotide sequence ID" value="NZ_JBHLWN010000076.1"/>
</dbReference>
<accession>A0ABV6DPQ1</accession>
<keyword evidence="1" id="KW-0472">Membrane</keyword>
<reference evidence="2 3" key="1">
    <citation type="submission" date="2024-09" db="EMBL/GenBank/DDBJ databases">
        <authorList>
            <person name="Sun Q."/>
            <person name="Mori K."/>
        </authorList>
    </citation>
    <scope>NUCLEOTIDE SEQUENCE [LARGE SCALE GENOMIC DNA]</scope>
    <source>
        <strain evidence="2 3">CCM 7759</strain>
    </source>
</reference>
<protein>
    <submittedName>
        <fullName evidence="2">Uncharacterized protein</fullName>
    </submittedName>
</protein>
<organism evidence="2 3">
    <name type="scientific">Paenibacillus chartarius</name>
    <dbReference type="NCBI Taxonomy" id="747481"/>
    <lineage>
        <taxon>Bacteria</taxon>
        <taxon>Bacillati</taxon>
        <taxon>Bacillota</taxon>
        <taxon>Bacilli</taxon>
        <taxon>Bacillales</taxon>
        <taxon>Paenibacillaceae</taxon>
        <taxon>Paenibacillus</taxon>
    </lineage>
</organism>
<keyword evidence="1" id="KW-1133">Transmembrane helix</keyword>
<evidence type="ECO:0000256" key="1">
    <source>
        <dbReference type="SAM" id="Phobius"/>
    </source>
</evidence>
<dbReference type="EMBL" id="JBHLWN010000076">
    <property type="protein sequence ID" value="MFC0214607.1"/>
    <property type="molecule type" value="Genomic_DNA"/>
</dbReference>
<evidence type="ECO:0000313" key="3">
    <source>
        <dbReference type="Proteomes" id="UP001589776"/>
    </source>
</evidence>
<comment type="caution">
    <text evidence="2">The sequence shown here is derived from an EMBL/GenBank/DDBJ whole genome shotgun (WGS) entry which is preliminary data.</text>
</comment>
<feature type="transmembrane region" description="Helical" evidence="1">
    <location>
        <begin position="88"/>
        <end position="114"/>
    </location>
</feature>
<proteinExistence type="predicted"/>
<feature type="transmembrane region" description="Helical" evidence="1">
    <location>
        <begin position="44"/>
        <end position="62"/>
    </location>
</feature>
<sequence length="160" mass="18614">MKQMTYFSLRIVSILLFGRGLLLLEELYHGYMATYFETDEMIRMTYPSIVFICFSILLWVSARKLTAIFNNVQLQLLDGMNSEHLKGVIIHVVGILYVITTVPDFIMFIAQILMYMDLWGLGYISKVDTLLFIMHFTIGFAMVKKSSFVLNLMNRFIKPL</sequence>
<evidence type="ECO:0000313" key="2">
    <source>
        <dbReference type="EMBL" id="MFC0214607.1"/>
    </source>
</evidence>